<sequence length="57" mass="6321">MKMGKRLKQDLVRYGKKIIEKGLAVGPGGNISAREGNVIYLSPSGYSFDELNEDDYV</sequence>
<comment type="caution">
    <text evidence="2">The sequence shown here is derived from an EMBL/GenBank/DDBJ whole genome shotgun (WGS) entry which is preliminary data.</text>
</comment>
<dbReference type="EMBL" id="PFWI01000077">
    <property type="protein sequence ID" value="PJA62205.1"/>
    <property type="molecule type" value="Genomic_DNA"/>
</dbReference>
<name>A0A2M7YGV9_9BACT</name>
<reference evidence="3" key="1">
    <citation type="submission" date="2017-09" db="EMBL/GenBank/DDBJ databases">
        <title>Depth-based differentiation of microbial function through sediment-hosted aquifers and enrichment of novel symbionts in the deep terrestrial subsurface.</title>
        <authorList>
            <person name="Probst A.J."/>
            <person name="Ladd B."/>
            <person name="Jarett J.K."/>
            <person name="Geller-Mcgrath D.E."/>
            <person name="Sieber C.M.K."/>
            <person name="Emerson J.B."/>
            <person name="Anantharaman K."/>
            <person name="Thomas B.C."/>
            <person name="Malmstrom R."/>
            <person name="Stieglmeier M."/>
            <person name="Klingl A."/>
            <person name="Woyke T."/>
            <person name="Ryan C.M."/>
            <person name="Banfield J.F."/>
        </authorList>
    </citation>
    <scope>NUCLEOTIDE SEQUENCE [LARGE SCALE GENOMIC DNA]</scope>
</reference>
<protein>
    <submittedName>
        <fullName evidence="2">Class II aldolase family protein</fullName>
    </submittedName>
</protein>
<dbReference type="InterPro" id="IPR001303">
    <property type="entry name" value="Aldolase_II/adducin_N"/>
</dbReference>
<feature type="non-terminal residue" evidence="2">
    <location>
        <position position="57"/>
    </location>
</feature>
<evidence type="ECO:0000259" key="1">
    <source>
        <dbReference type="Pfam" id="PF00596"/>
    </source>
</evidence>
<organism evidence="2 3">
    <name type="scientific">bacterium (Candidatus Ratteibacteria) CG_4_9_14_3_um_filter_41_21</name>
    <dbReference type="NCBI Taxonomy" id="2014289"/>
    <lineage>
        <taxon>Bacteria</taxon>
        <taxon>Candidatus Ratteibacteria</taxon>
    </lineage>
</organism>
<proteinExistence type="predicted"/>
<dbReference type="SUPFAM" id="SSF53639">
    <property type="entry name" value="AraD/HMP-PK domain-like"/>
    <property type="match status" value="1"/>
</dbReference>
<accession>A0A2M7YGV9</accession>
<dbReference type="InterPro" id="IPR036409">
    <property type="entry name" value="Aldolase_II/adducin_N_sf"/>
</dbReference>
<dbReference type="Proteomes" id="UP000229213">
    <property type="component" value="Unassembled WGS sequence"/>
</dbReference>
<evidence type="ECO:0000313" key="2">
    <source>
        <dbReference type="EMBL" id="PJA62205.1"/>
    </source>
</evidence>
<dbReference type="AlphaFoldDB" id="A0A2M7YGV9"/>
<gene>
    <name evidence="2" type="ORF">CO162_02350</name>
</gene>
<dbReference type="Pfam" id="PF00596">
    <property type="entry name" value="Aldolase_II"/>
    <property type="match status" value="1"/>
</dbReference>
<evidence type="ECO:0000313" key="3">
    <source>
        <dbReference type="Proteomes" id="UP000229213"/>
    </source>
</evidence>
<dbReference type="Gene3D" id="3.40.225.10">
    <property type="entry name" value="Class II aldolase/adducin N-terminal domain"/>
    <property type="match status" value="1"/>
</dbReference>
<feature type="domain" description="Class II aldolase/adducin N-terminal" evidence="1">
    <location>
        <begin position="9"/>
        <end position="57"/>
    </location>
</feature>